<dbReference type="Proteomes" id="UP001630127">
    <property type="component" value="Unassembled WGS sequence"/>
</dbReference>
<proteinExistence type="predicted"/>
<dbReference type="AlphaFoldDB" id="A0ABD3B2Z8"/>
<evidence type="ECO:0000313" key="2">
    <source>
        <dbReference type="Proteomes" id="UP001630127"/>
    </source>
</evidence>
<name>A0ABD3B2Z8_9GENT</name>
<evidence type="ECO:0000313" key="1">
    <source>
        <dbReference type="EMBL" id="KAL3537776.1"/>
    </source>
</evidence>
<gene>
    <name evidence="1" type="ORF">ACH5RR_001142</name>
</gene>
<reference evidence="1 2" key="1">
    <citation type="submission" date="2024-11" db="EMBL/GenBank/DDBJ databases">
        <title>A near-complete genome assembly of Cinchona calisaya.</title>
        <authorList>
            <person name="Lian D.C."/>
            <person name="Zhao X.W."/>
            <person name="Wei L."/>
        </authorList>
    </citation>
    <scope>NUCLEOTIDE SEQUENCE [LARGE SCALE GENOMIC DNA]</scope>
    <source>
        <tissue evidence="1">Nenye</tissue>
    </source>
</reference>
<protein>
    <submittedName>
        <fullName evidence="1">Uncharacterized protein</fullName>
    </submittedName>
</protein>
<comment type="caution">
    <text evidence="1">The sequence shown here is derived from an EMBL/GenBank/DDBJ whole genome shotgun (WGS) entry which is preliminary data.</text>
</comment>
<organism evidence="1 2">
    <name type="scientific">Cinchona calisaya</name>
    <dbReference type="NCBI Taxonomy" id="153742"/>
    <lineage>
        <taxon>Eukaryota</taxon>
        <taxon>Viridiplantae</taxon>
        <taxon>Streptophyta</taxon>
        <taxon>Embryophyta</taxon>
        <taxon>Tracheophyta</taxon>
        <taxon>Spermatophyta</taxon>
        <taxon>Magnoliopsida</taxon>
        <taxon>eudicotyledons</taxon>
        <taxon>Gunneridae</taxon>
        <taxon>Pentapetalae</taxon>
        <taxon>asterids</taxon>
        <taxon>lamiids</taxon>
        <taxon>Gentianales</taxon>
        <taxon>Rubiaceae</taxon>
        <taxon>Cinchonoideae</taxon>
        <taxon>Cinchoneae</taxon>
        <taxon>Cinchona</taxon>
    </lineage>
</organism>
<sequence>MDMIDGNHATTYALLPMYCVMVTNTKGPYRGILLSAIELDRNRDRFPRHTPWTFMINRRKGLIEAIRYKVPHAINRKYCVYILTNFRAKLLGSFSRKLQDLTLSKHCGSSATAGTILAIVAVAGSIPPTFTTATSILGPSTTTMLEFGCASLKIPEFVLLLEIAWKFTSSRELDGQPISTNYGLDNSRN</sequence>
<dbReference type="EMBL" id="JBJUIK010000001">
    <property type="protein sequence ID" value="KAL3537776.1"/>
    <property type="molecule type" value="Genomic_DNA"/>
</dbReference>
<keyword evidence="2" id="KW-1185">Reference proteome</keyword>
<accession>A0ABD3B2Z8</accession>